<dbReference type="Gene3D" id="1.25.40.10">
    <property type="entry name" value="Tetratricopeptide repeat domain"/>
    <property type="match status" value="2"/>
</dbReference>
<dbReference type="RefSeq" id="WP_390191441.1">
    <property type="nucleotide sequence ID" value="NZ_JBHMEP010000001.1"/>
</dbReference>
<name>A0ABV5HN30_9VIBR</name>
<proteinExistence type="predicted"/>
<organism evidence="2 3">
    <name type="scientific">Vibrio olivae</name>
    <dbReference type="NCBI Taxonomy" id="1243002"/>
    <lineage>
        <taxon>Bacteria</taxon>
        <taxon>Pseudomonadati</taxon>
        <taxon>Pseudomonadota</taxon>
        <taxon>Gammaproteobacteria</taxon>
        <taxon>Vibrionales</taxon>
        <taxon>Vibrionaceae</taxon>
        <taxon>Vibrio</taxon>
    </lineage>
</organism>
<sequence>MKLKIFTTMLTSFFLVLGCSNSNPKRDKFDTTLYDGRPIETLSTDVPPLSEKEAITRGDIALTNNNLDLALYEYIRSLSFEEARFQDKTLYNIGRIHQSRNNNLLAEKAYLMAVKSNPNHIPSLTKLGVEYSKSGSIELGESYLLRAVNADQARLSSQLRVNKDKKIDNKLIQALLVDNQSPEEALMALGVLADVREQHDLAQAWYSKALMVDGSSAKTLMNLGYSYYMSGDYTTAQRFTLASLEKQPENDKALNNLALIYLAKGEVRRGLSVFQQKMETPEALNNVGYILMIQGKPDKAIPYLQQAINMKPNYYKVANENLERALALVKEEKGEN</sequence>
<dbReference type="Pfam" id="PF13181">
    <property type="entry name" value="TPR_8"/>
    <property type="match status" value="1"/>
</dbReference>
<evidence type="ECO:0000313" key="2">
    <source>
        <dbReference type="EMBL" id="MFB9135132.1"/>
    </source>
</evidence>
<accession>A0ABV5HN30</accession>
<dbReference type="EMBL" id="JBHMEP010000001">
    <property type="protein sequence ID" value="MFB9135132.1"/>
    <property type="molecule type" value="Genomic_DNA"/>
</dbReference>
<comment type="caution">
    <text evidence="2">The sequence shown here is derived from an EMBL/GenBank/DDBJ whole genome shotgun (WGS) entry which is preliminary data.</text>
</comment>
<dbReference type="Proteomes" id="UP001589645">
    <property type="component" value="Unassembled WGS sequence"/>
</dbReference>
<dbReference type="Pfam" id="PF00515">
    <property type="entry name" value="TPR_1"/>
    <property type="match status" value="1"/>
</dbReference>
<dbReference type="InterPro" id="IPR019734">
    <property type="entry name" value="TPR_rpt"/>
</dbReference>
<evidence type="ECO:0000256" key="1">
    <source>
        <dbReference type="PROSITE-ProRule" id="PRU00339"/>
    </source>
</evidence>
<dbReference type="SMART" id="SM00028">
    <property type="entry name" value="TPR"/>
    <property type="match status" value="5"/>
</dbReference>
<feature type="repeat" description="TPR" evidence="1">
    <location>
        <begin position="217"/>
        <end position="250"/>
    </location>
</feature>
<gene>
    <name evidence="2" type="ORF">ACFFUV_09165</name>
</gene>
<reference evidence="2 3" key="1">
    <citation type="submission" date="2024-09" db="EMBL/GenBank/DDBJ databases">
        <authorList>
            <person name="Sun Q."/>
            <person name="Mori K."/>
        </authorList>
    </citation>
    <scope>NUCLEOTIDE SEQUENCE [LARGE SCALE GENOMIC DNA]</scope>
    <source>
        <strain evidence="2 3">CECT 8064</strain>
    </source>
</reference>
<dbReference type="PANTHER" id="PTHR12558">
    <property type="entry name" value="CELL DIVISION CYCLE 16,23,27"/>
    <property type="match status" value="1"/>
</dbReference>
<protein>
    <submittedName>
        <fullName evidence="2">Tetratricopeptide repeat protein</fullName>
    </submittedName>
</protein>
<dbReference type="PANTHER" id="PTHR12558:SF13">
    <property type="entry name" value="CELL DIVISION CYCLE PROTEIN 27 HOMOLOG"/>
    <property type="match status" value="1"/>
</dbReference>
<feature type="repeat" description="TPR" evidence="1">
    <location>
        <begin position="281"/>
        <end position="314"/>
    </location>
</feature>
<keyword evidence="3" id="KW-1185">Reference proteome</keyword>
<dbReference type="InterPro" id="IPR011990">
    <property type="entry name" value="TPR-like_helical_dom_sf"/>
</dbReference>
<dbReference type="Pfam" id="PF13432">
    <property type="entry name" value="TPR_16"/>
    <property type="match status" value="1"/>
</dbReference>
<evidence type="ECO:0000313" key="3">
    <source>
        <dbReference type="Proteomes" id="UP001589645"/>
    </source>
</evidence>
<dbReference type="PROSITE" id="PS51257">
    <property type="entry name" value="PROKAR_LIPOPROTEIN"/>
    <property type="match status" value="1"/>
</dbReference>
<keyword evidence="1" id="KW-0802">TPR repeat</keyword>
<dbReference type="PROSITE" id="PS50005">
    <property type="entry name" value="TPR"/>
    <property type="match status" value="2"/>
</dbReference>
<dbReference type="SUPFAM" id="SSF48452">
    <property type="entry name" value="TPR-like"/>
    <property type="match status" value="2"/>
</dbReference>